<organism evidence="1 2">
    <name type="scientific">Niastella yeongjuensis</name>
    <dbReference type="NCBI Taxonomy" id="354355"/>
    <lineage>
        <taxon>Bacteria</taxon>
        <taxon>Pseudomonadati</taxon>
        <taxon>Bacteroidota</taxon>
        <taxon>Chitinophagia</taxon>
        <taxon>Chitinophagales</taxon>
        <taxon>Chitinophagaceae</taxon>
        <taxon>Niastella</taxon>
    </lineage>
</organism>
<gene>
    <name evidence="1" type="ORF">A4H97_00825</name>
</gene>
<accession>A0A1V9EW86</accession>
<dbReference type="AlphaFoldDB" id="A0A1V9EW86"/>
<proteinExistence type="predicted"/>
<comment type="caution">
    <text evidence="1">The sequence shown here is derived from an EMBL/GenBank/DDBJ whole genome shotgun (WGS) entry which is preliminary data.</text>
</comment>
<keyword evidence="2" id="KW-1185">Reference proteome</keyword>
<evidence type="ECO:0000313" key="1">
    <source>
        <dbReference type="EMBL" id="OQP50418.1"/>
    </source>
</evidence>
<sequence length="66" mass="7246">MDGALPKNMRSAKNYCPKFKINFQGGLGDKNAGLAVRIVPCPHLSDYFGTTFAKIRLSCNSLKILN</sequence>
<protein>
    <submittedName>
        <fullName evidence="1">Uncharacterized protein</fullName>
    </submittedName>
</protein>
<evidence type="ECO:0000313" key="2">
    <source>
        <dbReference type="Proteomes" id="UP000192610"/>
    </source>
</evidence>
<dbReference type="Proteomes" id="UP000192610">
    <property type="component" value="Unassembled WGS sequence"/>
</dbReference>
<reference evidence="2" key="1">
    <citation type="submission" date="2016-04" db="EMBL/GenBank/DDBJ databases">
        <authorList>
            <person name="Chen L."/>
            <person name="Zhuang W."/>
            <person name="Wang G."/>
        </authorList>
    </citation>
    <scope>NUCLEOTIDE SEQUENCE [LARGE SCALE GENOMIC DNA]</scope>
    <source>
        <strain evidence="2">17621</strain>
    </source>
</reference>
<name>A0A1V9EW86_9BACT</name>
<dbReference type="EMBL" id="LVXG01000012">
    <property type="protein sequence ID" value="OQP50418.1"/>
    <property type="molecule type" value="Genomic_DNA"/>
</dbReference>